<keyword evidence="1" id="KW-0472">Membrane</keyword>
<gene>
    <name evidence="2" type="ORF">X943_000959</name>
</gene>
<keyword evidence="1" id="KW-1133">Transmembrane helix</keyword>
<evidence type="ECO:0000256" key="1">
    <source>
        <dbReference type="SAM" id="Phobius"/>
    </source>
</evidence>
<sequence>MSMCSQANPYATCYLALCQVCTLRRYYEGDYYVMTNGSLTMRLLALVTTLAMNILPLFLPFLVGSLLNRINTQQNGYQTME</sequence>
<accession>A0AAD9GJC1</accession>
<protein>
    <submittedName>
        <fullName evidence="2">Uncharacterized protein</fullName>
    </submittedName>
</protein>
<reference evidence="2" key="2">
    <citation type="submission" date="2021-05" db="EMBL/GenBank/DDBJ databases">
        <authorList>
            <person name="Pain A."/>
        </authorList>
    </citation>
    <scope>NUCLEOTIDE SEQUENCE</scope>
    <source>
        <strain evidence="2">1802A</strain>
    </source>
</reference>
<comment type="caution">
    <text evidence="2">The sequence shown here is derived from an EMBL/GenBank/DDBJ whole genome shotgun (WGS) entry which is preliminary data.</text>
</comment>
<keyword evidence="3" id="KW-1185">Reference proteome</keyword>
<organism evidence="2 3">
    <name type="scientific">Babesia divergens</name>
    <dbReference type="NCBI Taxonomy" id="32595"/>
    <lineage>
        <taxon>Eukaryota</taxon>
        <taxon>Sar</taxon>
        <taxon>Alveolata</taxon>
        <taxon>Apicomplexa</taxon>
        <taxon>Aconoidasida</taxon>
        <taxon>Piroplasmida</taxon>
        <taxon>Babesiidae</taxon>
        <taxon>Babesia</taxon>
    </lineage>
</organism>
<evidence type="ECO:0000313" key="2">
    <source>
        <dbReference type="EMBL" id="KAK1939551.1"/>
    </source>
</evidence>
<dbReference type="EMBL" id="JAHBMH010000007">
    <property type="protein sequence ID" value="KAK1939551.1"/>
    <property type="molecule type" value="Genomic_DNA"/>
</dbReference>
<proteinExistence type="predicted"/>
<name>A0AAD9GJC1_BABDI</name>
<dbReference type="AlphaFoldDB" id="A0AAD9GJC1"/>
<dbReference type="Proteomes" id="UP001195914">
    <property type="component" value="Unassembled WGS sequence"/>
</dbReference>
<feature type="transmembrane region" description="Helical" evidence="1">
    <location>
        <begin position="43"/>
        <end position="67"/>
    </location>
</feature>
<keyword evidence="1" id="KW-0812">Transmembrane</keyword>
<reference evidence="2" key="1">
    <citation type="journal article" date="2014" name="Nucleic Acids Res.">
        <title>The evolutionary dynamics of variant antigen genes in Babesia reveal a history of genomic innovation underlying host-parasite interaction.</title>
        <authorList>
            <person name="Jackson A.P."/>
            <person name="Otto T.D."/>
            <person name="Darby A."/>
            <person name="Ramaprasad A."/>
            <person name="Xia D."/>
            <person name="Echaide I.E."/>
            <person name="Farber M."/>
            <person name="Gahlot S."/>
            <person name="Gamble J."/>
            <person name="Gupta D."/>
            <person name="Gupta Y."/>
            <person name="Jackson L."/>
            <person name="Malandrin L."/>
            <person name="Malas T.B."/>
            <person name="Moussa E."/>
            <person name="Nair M."/>
            <person name="Reid A.J."/>
            <person name="Sanders M."/>
            <person name="Sharma J."/>
            <person name="Tracey A."/>
            <person name="Quail M.A."/>
            <person name="Weir W."/>
            <person name="Wastling J.M."/>
            <person name="Hall N."/>
            <person name="Willadsen P."/>
            <person name="Lingelbach K."/>
            <person name="Shiels B."/>
            <person name="Tait A."/>
            <person name="Berriman M."/>
            <person name="Allred D.R."/>
            <person name="Pain A."/>
        </authorList>
    </citation>
    <scope>NUCLEOTIDE SEQUENCE</scope>
    <source>
        <strain evidence="2">1802A</strain>
    </source>
</reference>
<evidence type="ECO:0000313" key="3">
    <source>
        <dbReference type="Proteomes" id="UP001195914"/>
    </source>
</evidence>